<evidence type="ECO:0000313" key="3">
    <source>
        <dbReference type="Proteomes" id="UP000195766"/>
    </source>
</evidence>
<keyword evidence="1" id="KW-0472">Membrane</keyword>
<reference evidence="2 3" key="1">
    <citation type="submission" date="2017-02" db="EMBL/GenBank/DDBJ databases">
        <authorList>
            <person name="Peterson S.W."/>
        </authorList>
    </citation>
    <scope>NUCLEOTIDE SEQUENCE [LARGE SCALE GENOMIC DNA]</scope>
    <source>
        <strain evidence="2 3">3F5N</strain>
    </source>
</reference>
<dbReference type="EMBL" id="FUIE01000065">
    <property type="protein sequence ID" value="SJM66825.1"/>
    <property type="molecule type" value="Genomic_DNA"/>
</dbReference>
<evidence type="ECO:0000256" key="1">
    <source>
        <dbReference type="SAM" id="Phobius"/>
    </source>
</evidence>
<proteinExistence type="predicted"/>
<protein>
    <submittedName>
        <fullName evidence="2">Uncharacterized protein</fullName>
    </submittedName>
</protein>
<gene>
    <name evidence="2" type="ORF">FM111_12265</name>
</gene>
<keyword evidence="1" id="KW-1133">Transmembrane helix</keyword>
<accession>A0A1R4GFI5</accession>
<dbReference type="AlphaFoldDB" id="A0A1R4GFI5"/>
<feature type="transmembrane region" description="Helical" evidence="1">
    <location>
        <begin position="15"/>
        <end position="34"/>
    </location>
</feature>
<dbReference type="Proteomes" id="UP000195766">
    <property type="component" value="Unassembled WGS sequence"/>
</dbReference>
<name>A0A1R4GFI5_BREDI</name>
<evidence type="ECO:0000313" key="2">
    <source>
        <dbReference type="EMBL" id="SJM66825.1"/>
    </source>
</evidence>
<sequence length="37" mass="3655">MAEGGVSRSTALTQVWVLPVCVLVAAAVIGVVAVSNS</sequence>
<keyword evidence="1" id="KW-0812">Transmembrane</keyword>
<organism evidence="2 3">
    <name type="scientific">Brevundimonas diminuta 3F5N</name>
    <dbReference type="NCBI Taxonomy" id="1255603"/>
    <lineage>
        <taxon>Bacteria</taxon>
        <taxon>Pseudomonadati</taxon>
        <taxon>Pseudomonadota</taxon>
        <taxon>Alphaproteobacteria</taxon>
        <taxon>Caulobacterales</taxon>
        <taxon>Caulobacteraceae</taxon>
        <taxon>Brevundimonas</taxon>
    </lineage>
</organism>